<keyword evidence="2" id="KW-1185">Reference proteome</keyword>
<dbReference type="OrthoDB" id="2690797at2"/>
<sequence>MGLRNPGRVNIVITNRVLRYCFHKDESLESLVSHGEIELPVDTIKDGRIGNKPVLLKLLRNLVHEQKWKRKKLYFCVPDDTVVIRKIKVPSALSFNEVKGYVTTHLGNRFHLPFRNPAMDIELLKAGKEEQTILMFAYPKEKLDEFVSVFTEAGMKAVVADLTSLSVYRYYYLQEENKDNDNDNDVLLIHWNVDSLVLTTFSNHQAVFTRSRKLVLESGITNELITEITRIIDFYQFNITNGASTITRLLISGDAANLQEIKTKIQNSVTIPIDLIDELHKTYDIAAKYTDVLGLAMKHNV</sequence>
<protein>
    <submittedName>
        <fullName evidence="1">Pilus assembly protein PilM</fullName>
    </submittedName>
</protein>
<proteinExistence type="predicted"/>
<dbReference type="InterPro" id="IPR050696">
    <property type="entry name" value="FtsA/MreB"/>
</dbReference>
<organism evidence="1 2">
    <name type="scientific">Virgibacillus phasianinus</name>
    <dbReference type="NCBI Taxonomy" id="2017483"/>
    <lineage>
        <taxon>Bacteria</taxon>
        <taxon>Bacillati</taxon>
        <taxon>Bacillota</taxon>
        <taxon>Bacilli</taxon>
        <taxon>Bacillales</taxon>
        <taxon>Bacillaceae</taxon>
        <taxon>Virgibacillus</taxon>
    </lineage>
</organism>
<dbReference type="Proteomes" id="UP000198312">
    <property type="component" value="Chromosome"/>
</dbReference>
<gene>
    <name evidence="1" type="ORF">CFK37_12855</name>
</gene>
<dbReference type="Pfam" id="PF11104">
    <property type="entry name" value="PilM_2"/>
    <property type="match status" value="1"/>
</dbReference>
<dbReference type="PANTHER" id="PTHR32432">
    <property type="entry name" value="CELL DIVISION PROTEIN FTSA-RELATED"/>
    <property type="match status" value="1"/>
</dbReference>
<dbReference type="EMBL" id="CP022315">
    <property type="protein sequence ID" value="ASK62968.1"/>
    <property type="molecule type" value="Genomic_DNA"/>
</dbReference>
<dbReference type="InterPro" id="IPR005883">
    <property type="entry name" value="PilM"/>
</dbReference>
<dbReference type="Gene3D" id="3.30.1490.300">
    <property type="match status" value="1"/>
</dbReference>
<dbReference type="KEGG" id="vil:CFK37_12855"/>
<name>A0A220U478_9BACI</name>
<accession>A0A220U478</accession>
<dbReference type="Gene3D" id="3.30.420.40">
    <property type="match status" value="2"/>
</dbReference>
<evidence type="ECO:0000313" key="1">
    <source>
        <dbReference type="EMBL" id="ASK62968.1"/>
    </source>
</evidence>
<reference evidence="1 2" key="1">
    <citation type="submission" date="2017-07" db="EMBL/GenBank/DDBJ databases">
        <title>Virgibacillus sp. LM2416.</title>
        <authorList>
            <person name="Tak E.J."/>
            <person name="Bae J.-W."/>
        </authorList>
    </citation>
    <scope>NUCLEOTIDE SEQUENCE [LARGE SCALE GENOMIC DNA]</scope>
    <source>
        <strain evidence="1 2">LM2416</strain>
    </source>
</reference>
<dbReference type="PANTHER" id="PTHR32432:SF3">
    <property type="entry name" value="ETHANOLAMINE UTILIZATION PROTEIN EUTJ"/>
    <property type="match status" value="1"/>
</dbReference>
<dbReference type="AlphaFoldDB" id="A0A220U478"/>
<dbReference type="RefSeq" id="WP_089062227.1">
    <property type="nucleotide sequence ID" value="NZ_CP022315.1"/>
</dbReference>
<evidence type="ECO:0000313" key="2">
    <source>
        <dbReference type="Proteomes" id="UP000198312"/>
    </source>
</evidence>